<dbReference type="Pfam" id="PF03101">
    <property type="entry name" value="FAR1"/>
    <property type="match status" value="1"/>
</dbReference>
<comment type="caution">
    <text evidence="2">The sequence shown here is derived from an EMBL/GenBank/DDBJ whole genome shotgun (WGS) entry which is preliminary data.</text>
</comment>
<proteinExistence type="predicted"/>
<accession>A0ABD2ZN02</accession>
<dbReference type="PANTHER" id="PTHR46328:SF44">
    <property type="entry name" value="FAR1 DOMAIN-CONTAINING PROTEIN"/>
    <property type="match status" value="1"/>
</dbReference>
<keyword evidence="3" id="KW-1185">Reference proteome</keyword>
<sequence length="149" mass="17216">MSISCYESESCGDALFQKNHEDGNQHSHVNNEIVDDTNGSIDKLDELENRLLKESVRDEHKAYAIYCQYAHAKGFSVRKGKQAFFAGTNIVKSKSFLCSKERSKDNKWQMTGIWKQLDKRTGCKALIWFICDDKGQWKVTKWIKSVIMK</sequence>
<name>A0ABD2ZN02_9GENT</name>
<dbReference type="AlphaFoldDB" id="A0ABD2ZN02"/>
<dbReference type="Proteomes" id="UP001630127">
    <property type="component" value="Unassembled WGS sequence"/>
</dbReference>
<evidence type="ECO:0000313" key="2">
    <source>
        <dbReference type="EMBL" id="KAL3519108.1"/>
    </source>
</evidence>
<organism evidence="2 3">
    <name type="scientific">Cinchona calisaya</name>
    <dbReference type="NCBI Taxonomy" id="153742"/>
    <lineage>
        <taxon>Eukaryota</taxon>
        <taxon>Viridiplantae</taxon>
        <taxon>Streptophyta</taxon>
        <taxon>Embryophyta</taxon>
        <taxon>Tracheophyta</taxon>
        <taxon>Spermatophyta</taxon>
        <taxon>Magnoliopsida</taxon>
        <taxon>eudicotyledons</taxon>
        <taxon>Gunneridae</taxon>
        <taxon>Pentapetalae</taxon>
        <taxon>asterids</taxon>
        <taxon>lamiids</taxon>
        <taxon>Gentianales</taxon>
        <taxon>Rubiaceae</taxon>
        <taxon>Cinchonoideae</taxon>
        <taxon>Cinchoneae</taxon>
        <taxon>Cinchona</taxon>
    </lineage>
</organism>
<evidence type="ECO:0000259" key="1">
    <source>
        <dbReference type="Pfam" id="PF03101"/>
    </source>
</evidence>
<gene>
    <name evidence="2" type="ORF">ACH5RR_021697</name>
</gene>
<protein>
    <recommendedName>
        <fullName evidence="1">FAR1 domain-containing protein</fullName>
    </recommendedName>
</protein>
<feature type="domain" description="FAR1" evidence="1">
    <location>
        <begin position="65"/>
        <end position="144"/>
    </location>
</feature>
<evidence type="ECO:0000313" key="3">
    <source>
        <dbReference type="Proteomes" id="UP001630127"/>
    </source>
</evidence>
<dbReference type="InterPro" id="IPR004330">
    <property type="entry name" value="FAR1_DNA_bnd_dom"/>
</dbReference>
<dbReference type="EMBL" id="JBJUIK010000009">
    <property type="protein sequence ID" value="KAL3519108.1"/>
    <property type="molecule type" value="Genomic_DNA"/>
</dbReference>
<dbReference type="PANTHER" id="PTHR46328">
    <property type="entry name" value="FAR-RED IMPAIRED RESPONSIVE (FAR1) FAMILY PROTEIN-RELATED"/>
    <property type="match status" value="1"/>
</dbReference>
<reference evidence="2 3" key="1">
    <citation type="submission" date="2024-11" db="EMBL/GenBank/DDBJ databases">
        <title>A near-complete genome assembly of Cinchona calisaya.</title>
        <authorList>
            <person name="Lian D.C."/>
            <person name="Zhao X.W."/>
            <person name="Wei L."/>
        </authorList>
    </citation>
    <scope>NUCLEOTIDE SEQUENCE [LARGE SCALE GENOMIC DNA]</scope>
    <source>
        <tissue evidence="2">Nenye</tissue>
    </source>
</reference>